<proteinExistence type="predicted"/>
<dbReference type="EMBL" id="NQMM01000027">
    <property type="protein sequence ID" value="PKQ78779.1"/>
    <property type="molecule type" value="Genomic_DNA"/>
</dbReference>
<keyword evidence="2" id="KW-1185">Reference proteome</keyword>
<dbReference type="AlphaFoldDB" id="A0A2N3IZZ2"/>
<accession>A0A2N3IZZ2</accession>
<dbReference type="Proteomes" id="UP000233467">
    <property type="component" value="Unassembled WGS sequence"/>
</dbReference>
<sequence>MGFLGLCHKKASKDKKEEDFLKSLLEQAKHFYITAETSPIKSQSLLFYYSFLNLSKIVINLDVKHGSRKLYMHGITENHNNKFSHSTITKQVKKTNIVQVAHEIVSIFDENIPALSIQLNVRDLLNHCVGVHRSYSEIYSAVGCNEIAPLIWRPIPRAKAALQTVQCAALIAPYVFR</sequence>
<evidence type="ECO:0000313" key="2">
    <source>
        <dbReference type="Proteomes" id="UP000233467"/>
    </source>
</evidence>
<reference evidence="1 2" key="1">
    <citation type="journal article" date="2017" name="Front. Microbiol.">
        <title>Strong Genomic and Phenotypic Heterogeneity in the Aeromonas sobria Species Complex.</title>
        <authorList>
            <person name="Gauthier J."/>
            <person name="Vincent A.T."/>
            <person name="Charette S.J."/>
            <person name="Derome N."/>
        </authorList>
    </citation>
    <scope>NUCLEOTIDE SEQUENCE [LARGE SCALE GENOMIC DNA]</scope>
    <source>
        <strain evidence="1 2">TM18</strain>
    </source>
</reference>
<comment type="caution">
    <text evidence="1">The sequence shown here is derived from an EMBL/GenBank/DDBJ whole genome shotgun (WGS) entry which is preliminary data.</text>
</comment>
<name>A0A2N3IZZ2_AERSO</name>
<evidence type="ECO:0000313" key="1">
    <source>
        <dbReference type="EMBL" id="PKQ78779.1"/>
    </source>
</evidence>
<protein>
    <submittedName>
        <fullName evidence="1">Uncharacterized protein</fullName>
    </submittedName>
</protein>
<dbReference type="RefSeq" id="WP_101324513.1">
    <property type="nucleotide sequence ID" value="NZ_NQMM01000027.1"/>
</dbReference>
<organism evidence="1 2">
    <name type="scientific">Aeromonas sobria</name>
    <dbReference type="NCBI Taxonomy" id="646"/>
    <lineage>
        <taxon>Bacteria</taxon>
        <taxon>Pseudomonadati</taxon>
        <taxon>Pseudomonadota</taxon>
        <taxon>Gammaproteobacteria</taxon>
        <taxon>Aeromonadales</taxon>
        <taxon>Aeromonadaceae</taxon>
        <taxon>Aeromonas</taxon>
    </lineage>
</organism>
<dbReference type="InterPro" id="IPR026988">
    <property type="entry name" value="YaaC-like"/>
</dbReference>
<gene>
    <name evidence="1" type="ORF">CJP16_09540</name>
</gene>
<dbReference type="Pfam" id="PF14175">
    <property type="entry name" value="YaaC"/>
    <property type="match status" value="1"/>
</dbReference>